<keyword evidence="2" id="KW-1003">Cell membrane</keyword>
<feature type="transmembrane region" description="Helical" evidence="6">
    <location>
        <begin position="98"/>
        <end position="116"/>
    </location>
</feature>
<feature type="transmembrane region" description="Helical" evidence="6">
    <location>
        <begin position="6"/>
        <end position="27"/>
    </location>
</feature>
<dbReference type="Proteomes" id="UP000238045">
    <property type="component" value="Unassembled WGS sequence"/>
</dbReference>
<keyword evidence="8" id="KW-1185">Reference proteome</keyword>
<dbReference type="GO" id="GO:0005886">
    <property type="term" value="C:plasma membrane"/>
    <property type="evidence" value="ECO:0007669"/>
    <property type="project" value="UniProtKB-SubCell"/>
</dbReference>
<evidence type="ECO:0000313" key="8">
    <source>
        <dbReference type="Proteomes" id="UP000238045"/>
    </source>
</evidence>
<comment type="caution">
    <text evidence="7">The sequence shown here is derived from an EMBL/GenBank/DDBJ whole genome shotgun (WGS) entry which is preliminary data.</text>
</comment>
<accession>A0A2S9ETL5</accession>
<evidence type="ECO:0000256" key="4">
    <source>
        <dbReference type="ARBA" id="ARBA00022989"/>
    </source>
</evidence>
<feature type="transmembrane region" description="Helical" evidence="6">
    <location>
        <begin position="39"/>
        <end position="57"/>
    </location>
</feature>
<proteinExistence type="predicted"/>
<dbReference type="PANTHER" id="PTHR43124:SF3">
    <property type="entry name" value="CHLORAMPHENICOL EFFLUX PUMP RV0191"/>
    <property type="match status" value="1"/>
</dbReference>
<dbReference type="EMBL" id="PCQL01000010">
    <property type="protein sequence ID" value="PRC19104.1"/>
    <property type="molecule type" value="Genomic_DNA"/>
</dbReference>
<feature type="transmembrane region" description="Helical" evidence="6">
    <location>
        <begin position="63"/>
        <end position="86"/>
    </location>
</feature>
<keyword evidence="5 6" id="KW-0472">Membrane</keyword>
<sequence length="142" mass="14230">MTHATPALLSSVLLGYGIASFTGNFVAGAAAQRDARMTLGLTALGLGVAIVLLTIFGSAEVPAAVLIILWSFAFGALPIATQGWMLKAAPQEMESASAMHIAVLQLGLASGAFLGGFAVDRIGLIATLVSAGIVCLGTAAMV</sequence>
<organism evidence="7 8">
    <name type="scientific">Pseudomonas poae</name>
    <dbReference type="NCBI Taxonomy" id="200451"/>
    <lineage>
        <taxon>Bacteria</taxon>
        <taxon>Pseudomonadati</taxon>
        <taxon>Pseudomonadota</taxon>
        <taxon>Gammaproteobacteria</taxon>
        <taxon>Pseudomonadales</taxon>
        <taxon>Pseudomonadaceae</taxon>
        <taxon>Pseudomonas</taxon>
    </lineage>
</organism>
<evidence type="ECO:0000313" key="7">
    <source>
        <dbReference type="EMBL" id="PRC19104.1"/>
    </source>
</evidence>
<evidence type="ECO:0000256" key="5">
    <source>
        <dbReference type="ARBA" id="ARBA00023136"/>
    </source>
</evidence>
<evidence type="ECO:0000256" key="2">
    <source>
        <dbReference type="ARBA" id="ARBA00022475"/>
    </source>
</evidence>
<name>A0A2S9ETL5_9PSED</name>
<dbReference type="AlphaFoldDB" id="A0A2S9ETL5"/>
<evidence type="ECO:0000256" key="3">
    <source>
        <dbReference type="ARBA" id="ARBA00022692"/>
    </source>
</evidence>
<evidence type="ECO:0000256" key="1">
    <source>
        <dbReference type="ARBA" id="ARBA00004651"/>
    </source>
</evidence>
<keyword evidence="4 6" id="KW-1133">Transmembrane helix</keyword>
<dbReference type="Gene3D" id="1.20.1250.20">
    <property type="entry name" value="MFS general substrate transporter like domains"/>
    <property type="match status" value="1"/>
</dbReference>
<keyword evidence="3 6" id="KW-0812">Transmembrane</keyword>
<feature type="transmembrane region" description="Helical" evidence="6">
    <location>
        <begin position="122"/>
        <end position="141"/>
    </location>
</feature>
<dbReference type="GO" id="GO:0022857">
    <property type="term" value="F:transmembrane transporter activity"/>
    <property type="evidence" value="ECO:0007669"/>
    <property type="project" value="TreeGrafter"/>
</dbReference>
<evidence type="ECO:0008006" key="9">
    <source>
        <dbReference type="Google" id="ProtNLM"/>
    </source>
</evidence>
<dbReference type="InterPro" id="IPR050189">
    <property type="entry name" value="MFS_Efflux_Transporters"/>
</dbReference>
<dbReference type="InterPro" id="IPR036259">
    <property type="entry name" value="MFS_trans_sf"/>
</dbReference>
<evidence type="ECO:0000256" key="6">
    <source>
        <dbReference type="SAM" id="Phobius"/>
    </source>
</evidence>
<protein>
    <recommendedName>
        <fullName evidence="9">MFS transporter</fullName>
    </recommendedName>
</protein>
<gene>
    <name evidence="7" type="ORF">CQZ99_12425</name>
</gene>
<reference evidence="7 8" key="1">
    <citation type="submission" date="2017-09" db="EMBL/GenBank/DDBJ databases">
        <title>Genomic, metabolic, and phenotypic characteristics of bacterial isolates from the natural microbiome of the model nematode Caenorhabditis elegans.</title>
        <authorList>
            <person name="Zimmermann J."/>
            <person name="Obeng N."/>
            <person name="Yang W."/>
            <person name="Obeng O."/>
            <person name="Kissoyan K."/>
            <person name="Pees B."/>
            <person name="Dirksen P."/>
            <person name="Hoppner M."/>
            <person name="Franke A."/>
            <person name="Rosenstiel P."/>
            <person name="Leippe M."/>
            <person name="Dierking K."/>
            <person name="Kaleta C."/>
            <person name="Schulenburg H."/>
        </authorList>
    </citation>
    <scope>NUCLEOTIDE SEQUENCE [LARGE SCALE GENOMIC DNA]</scope>
    <source>
        <strain evidence="7 8">MYb117</strain>
    </source>
</reference>
<comment type="subcellular location">
    <subcellularLocation>
        <location evidence="1">Cell membrane</location>
        <topology evidence="1">Multi-pass membrane protein</topology>
    </subcellularLocation>
</comment>
<dbReference type="SUPFAM" id="SSF103473">
    <property type="entry name" value="MFS general substrate transporter"/>
    <property type="match status" value="1"/>
</dbReference>
<dbReference type="PANTHER" id="PTHR43124">
    <property type="entry name" value="PURINE EFFLUX PUMP PBUE"/>
    <property type="match status" value="1"/>
</dbReference>